<evidence type="ECO:0000313" key="2">
    <source>
        <dbReference type="EMBL" id="MFC4611889.1"/>
    </source>
</evidence>
<keyword evidence="2" id="KW-0449">Lipoprotein</keyword>
<dbReference type="Pfam" id="PF18966">
    <property type="entry name" value="Lipoprotein_23"/>
    <property type="match status" value="1"/>
</dbReference>
<evidence type="ECO:0000256" key="1">
    <source>
        <dbReference type="SAM" id="MobiDB-lite"/>
    </source>
</evidence>
<dbReference type="EMBL" id="JBHSFE010000028">
    <property type="protein sequence ID" value="MFC4611889.1"/>
    <property type="molecule type" value="Genomic_DNA"/>
</dbReference>
<accession>A0ABV9GH03</accession>
<protein>
    <submittedName>
        <fullName evidence="2">Lipoprotein</fullName>
    </submittedName>
</protein>
<proteinExistence type="predicted"/>
<dbReference type="Proteomes" id="UP001595993">
    <property type="component" value="Unassembled WGS sequence"/>
</dbReference>
<reference evidence="3" key="1">
    <citation type="journal article" date="2019" name="Int. J. Syst. Evol. Microbiol.">
        <title>The Global Catalogue of Microorganisms (GCM) 10K type strain sequencing project: providing services to taxonomists for standard genome sequencing and annotation.</title>
        <authorList>
            <consortium name="The Broad Institute Genomics Platform"/>
            <consortium name="The Broad Institute Genome Sequencing Center for Infectious Disease"/>
            <person name="Wu L."/>
            <person name="Ma J."/>
        </authorList>
    </citation>
    <scope>NUCLEOTIDE SEQUENCE [LARGE SCALE GENOMIC DNA]</scope>
    <source>
        <strain evidence="3">CGMCC 4.7139</strain>
    </source>
</reference>
<name>A0ABV9GH03_9ACTN</name>
<keyword evidence="3" id="KW-1185">Reference proteome</keyword>
<organism evidence="2 3">
    <name type="scientific">Streptomyces maoxianensis</name>
    <dbReference type="NCBI Taxonomy" id="1459942"/>
    <lineage>
        <taxon>Bacteria</taxon>
        <taxon>Bacillati</taxon>
        <taxon>Actinomycetota</taxon>
        <taxon>Actinomycetes</taxon>
        <taxon>Kitasatosporales</taxon>
        <taxon>Streptomycetaceae</taxon>
        <taxon>Streptomyces</taxon>
    </lineage>
</organism>
<gene>
    <name evidence="2" type="ORF">ACFO9E_29525</name>
</gene>
<sequence length="232" mass="24055">MFELKQGWGIVVRGRGLRRGVGAGLVPAALVMGVLSGCSSDPEPDRPTGAAKSQAKDGAKSAAKTGTPPAAKGGTVGGAGSPCALPVSFDLAAGWKPQAVKDDTEFGLTRQGPVTLVCEIDAKPAGNIGFLRIWTGGRSGEDPRKALEAFVAEEAKDRDKVAYAGTKAGEYAATEVTYLNTNEFLDAPKKERAFAFTTPKGVVVVHLGGLDTEEHEGMLPAYELAKKSVRGA</sequence>
<feature type="region of interest" description="Disordered" evidence="1">
    <location>
        <begin position="39"/>
        <end position="75"/>
    </location>
</feature>
<dbReference type="InterPro" id="IPR044058">
    <property type="entry name" value="Lipoprotein_23"/>
</dbReference>
<comment type="caution">
    <text evidence="2">The sequence shown here is derived from an EMBL/GenBank/DDBJ whole genome shotgun (WGS) entry which is preliminary data.</text>
</comment>
<evidence type="ECO:0000313" key="3">
    <source>
        <dbReference type="Proteomes" id="UP001595993"/>
    </source>
</evidence>